<dbReference type="EMBL" id="GG662588">
    <property type="protein sequence ID" value="EAR84765.1"/>
    <property type="molecule type" value="Genomic_DNA"/>
</dbReference>
<dbReference type="EMDB" id="EMD-34373"/>
<dbReference type="InParanoid" id="Q22HD6"/>
<dbReference type="PDB" id="8B6G">
    <property type="method" value="EM"/>
    <property type="resolution" value="3.00 A"/>
    <property type="chains" value="CM=1-76"/>
</dbReference>
<dbReference type="OrthoDB" id="10456473at2759"/>
<dbReference type="SMR" id="Q22HD6"/>
<dbReference type="Proteomes" id="UP000009168">
    <property type="component" value="Unassembled WGS sequence"/>
</dbReference>
<keyword evidence="1 2" id="KW-0812">Transmembrane</keyword>
<evidence type="ECO:0000313" key="3">
    <source>
        <dbReference type="Proteomes" id="UP000009168"/>
    </source>
</evidence>
<accession>Q22HD6</accession>
<dbReference type="RefSeq" id="XP_001032428.1">
    <property type="nucleotide sequence ID" value="XM_001032428.3"/>
</dbReference>
<evidence type="ECO:0007829" key="7">
    <source>
        <dbReference type="PDB" id="8GZU"/>
    </source>
</evidence>
<dbReference type="GeneID" id="7832846"/>
<reference evidence="4 5" key="3">
    <citation type="journal article" date="2023" name="Nature">
        <title>Structural basis of mitochondrial membrane bending by the I-II-III&lt;sub&gt;2&lt;/sub&gt;-IV&lt;sub&gt;2&lt;/sub&gt; supercomplex.</title>
        <authorList>
            <person name="Muhleip A."/>
            <person name="Flygaard R.K."/>
            <person name="Baradaran R."/>
            <person name="Haapanen O."/>
            <person name="Gruhl T."/>
            <person name="Tobiasson V."/>
            <person name="Marechal A."/>
            <person name="Sharma V."/>
            <person name="Amunts A."/>
        </authorList>
    </citation>
    <scope>STRUCTURE BY ELECTRON MICROSCOPY (3.00 ANGSTROMS)</scope>
</reference>
<dbReference type="PDB" id="8GZU">
    <property type="method" value="EM"/>
    <property type="resolution" value="4.18 A"/>
    <property type="chains" value="2M/2m=1-76"/>
</dbReference>
<evidence type="ECO:0000313" key="2">
    <source>
        <dbReference type="EMBL" id="EAR84765.1"/>
    </source>
</evidence>
<keyword evidence="1" id="KW-0472">Membrane</keyword>
<dbReference type="EMDB" id="EMD-34403"/>
<organism evidence="2 3">
    <name type="scientific">Tetrahymena thermophila (strain SB210)</name>
    <dbReference type="NCBI Taxonomy" id="312017"/>
    <lineage>
        <taxon>Eukaryota</taxon>
        <taxon>Sar</taxon>
        <taxon>Alveolata</taxon>
        <taxon>Ciliophora</taxon>
        <taxon>Intramacronucleata</taxon>
        <taxon>Oligohymenophorea</taxon>
        <taxon>Hymenostomatida</taxon>
        <taxon>Tetrahymenina</taxon>
        <taxon>Tetrahymenidae</taxon>
        <taxon>Tetrahymena</taxon>
    </lineage>
</organism>
<dbReference type="OMA" id="CEHYWRR"/>
<dbReference type="EMDB" id="EMD-15866"/>
<feature type="transmembrane region" description="Helical" evidence="1">
    <location>
        <begin position="20"/>
        <end position="40"/>
    </location>
</feature>
<keyword evidence="3" id="KW-1185">Reference proteome</keyword>
<name>Q22HD6_TETTS</name>
<evidence type="ECO:0007829" key="4">
    <source>
        <dbReference type="PDB" id="8B6G"/>
    </source>
</evidence>
<dbReference type="eggNOG" id="ENOG502R2YX">
    <property type="taxonomic scope" value="Eukaryota"/>
</dbReference>
<reference evidence="3" key="1">
    <citation type="journal article" date="2006" name="PLoS Biol.">
        <title>Macronuclear genome sequence of the ciliate Tetrahymena thermophila, a model eukaryote.</title>
        <authorList>
            <person name="Eisen J.A."/>
            <person name="Coyne R.S."/>
            <person name="Wu M."/>
            <person name="Wu D."/>
            <person name="Thiagarajan M."/>
            <person name="Wortman J.R."/>
            <person name="Badger J.H."/>
            <person name="Ren Q."/>
            <person name="Amedeo P."/>
            <person name="Jones K.M."/>
            <person name="Tallon L.J."/>
            <person name="Delcher A.L."/>
            <person name="Salzberg S.L."/>
            <person name="Silva J.C."/>
            <person name="Haas B.J."/>
            <person name="Majoros W.H."/>
            <person name="Farzad M."/>
            <person name="Carlton J.M."/>
            <person name="Smith R.K. Jr."/>
            <person name="Garg J."/>
            <person name="Pearlman R.E."/>
            <person name="Karrer K.M."/>
            <person name="Sun L."/>
            <person name="Manning G."/>
            <person name="Elde N.C."/>
            <person name="Turkewitz A.P."/>
            <person name="Asai D.J."/>
            <person name="Wilkes D.E."/>
            <person name="Wang Y."/>
            <person name="Cai H."/>
            <person name="Collins K."/>
            <person name="Stewart B.A."/>
            <person name="Lee S.R."/>
            <person name="Wilamowska K."/>
            <person name="Weinberg Z."/>
            <person name="Ruzzo W.L."/>
            <person name="Wloga D."/>
            <person name="Gaertig J."/>
            <person name="Frankel J."/>
            <person name="Tsao C.-C."/>
            <person name="Gorovsky M.A."/>
            <person name="Keeling P.J."/>
            <person name="Waller R.F."/>
            <person name="Patron N.J."/>
            <person name="Cherry J.M."/>
            <person name="Stover N.A."/>
            <person name="Krieger C.J."/>
            <person name="del Toro C."/>
            <person name="Ryder H.F."/>
            <person name="Williamson S.C."/>
            <person name="Barbeau R.A."/>
            <person name="Hamilton E.P."/>
            <person name="Orias E."/>
        </authorList>
    </citation>
    <scope>NUCLEOTIDE SEQUENCE [LARGE SCALE GENOMIC DNA]</scope>
    <source>
        <strain evidence="3">SB210</strain>
    </source>
</reference>
<dbReference type="PDB" id="8GYM">
    <property type="method" value="EM"/>
    <property type="resolution" value="2.96 A"/>
    <property type="chains" value="2M/2m=1-76"/>
</dbReference>
<evidence type="ECO:0007829" key="6">
    <source>
        <dbReference type="PDB" id="8GYM"/>
    </source>
</evidence>
<dbReference type="EMDB" id="EMD-16184"/>
<proteinExistence type="evidence at protein level"/>
<evidence type="ECO:0007829" key="5">
    <source>
        <dbReference type="PDB" id="8BQS"/>
    </source>
</evidence>
<protein>
    <submittedName>
        <fullName evidence="2">Transmembrane protein, putative</fullName>
    </submittedName>
</protein>
<keyword evidence="1" id="KW-1133">Transmembrane helix</keyword>
<dbReference type="AlphaFoldDB" id="Q22HD6"/>
<dbReference type="PDB" id="8BQS">
    <property type="method" value="EM"/>
    <property type="resolution" value="2.90 A"/>
    <property type="chains" value="CM=1-76"/>
</dbReference>
<gene>
    <name evidence="2" type="ORF">TTHERM_00637670</name>
</gene>
<evidence type="ECO:0000256" key="1">
    <source>
        <dbReference type="SAM" id="Phobius"/>
    </source>
</evidence>
<sequence length="76" mass="9157">MARLWWTLDPSKYYLKQISSGGRNEILFTVLGVTAAYWYFGNKRCEHYWRRQIDNCQSWSRAQNINGNNLTVKQYF</sequence>
<dbReference type="HOGENOM" id="CLU_2660023_0_0_1"/>
<keyword evidence="4 5" id="KW-0002">3D-structure</keyword>
<dbReference type="KEGG" id="tet:TTHERM_00637670"/>
<reference evidence="6 7" key="2">
    <citation type="journal article" date="2023" name="Nat. Commun.">
        <title>Structures of Tetrahymena thermophila respiratory megacomplexes on the tubular mitochondrial cristae.</title>
        <authorList>
            <person name="Han F."/>
            <person name="Hu Y."/>
            <person name="Wu M."/>
            <person name="He Z."/>
            <person name="Tian H."/>
            <person name="Zhou L."/>
        </authorList>
    </citation>
    <scope>STRUCTURE BY ELECTRON MICROSCOPY (2.96 ANGSTROMS)</scope>
</reference>